<evidence type="ECO:0000256" key="17">
    <source>
        <dbReference type="SAM" id="Phobius"/>
    </source>
</evidence>
<evidence type="ECO:0000256" key="5">
    <source>
        <dbReference type="ARBA" id="ARBA00022679"/>
    </source>
</evidence>
<dbReference type="PANTHER" id="PTHR30175:SF1">
    <property type="entry name" value="PTS SYSTEM ARBUTIN-, CELLOBIOSE-, AND SALICIN-SPECIFIC EIIBC COMPONENT-RELATED"/>
    <property type="match status" value="1"/>
</dbReference>
<dbReference type="PROSITE" id="PS00371">
    <property type="entry name" value="PTS_EIIA_TYPE_1_HIS"/>
    <property type="match status" value="1"/>
</dbReference>
<evidence type="ECO:0000256" key="6">
    <source>
        <dbReference type="ARBA" id="ARBA00022683"/>
    </source>
</evidence>
<dbReference type="InterPro" id="IPR011055">
    <property type="entry name" value="Dup_hybrid_motif"/>
</dbReference>
<feature type="transmembrane region" description="Helical" evidence="17">
    <location>
        <begin position="292"/>
        <end position="311"/>
    </location>
</feature>
<feature type="domain" description="PTS EIIB type-1" evidence="19">
    <location>
        <begin position="4"/>
        <end position="86"/>
    </location>
</feature>
<feature type="active site" description="Phosphocysteine intermediate; for EIIB activity" evidence="16">
    <location>
        <position position="26"/>
    </location>
</feature>
<dbReference type="InterPro" id="IPR003352">
    <property type="entry name" value="PTS_EIIC"/>
</dbReference>
<evidence type="ECO:0000256" key="16">
    <source>
        <dbReference type="PROSITE-ProRule" id="PRU00421"/>
    </source>
</evidence>
<evidence type="ECO:0000256" key="11">
    <source>
        <dbReference type="ARBA" id="ARBA00044053"/>
    </source>
</evidence>
<dbReference type="Pfam" id="PF00367">
    <property type="entry name" value="PTS_EIIB"/>
    <property type="match status" value="1"/>
</dbReference>
<dbReference type="EC" id="2.7.1.211" evidence="11"/>
<dbReference type="RefSeq" id="WP_176489896.1">
    <property type="nucleotide sequence ID" value="NZ_BLXU01000001.1"/>
</dbReference>
<feature type="transmembrane region" description="Helical" evidence="17">
    <location>
        <begin position="201"/>
        <end position="221"/>
    </location>
</feature>
<dbReference type="InterPro" id="IPR018113">
    <property type="entry name" value="PTrfase_EIIB_Cys"/>
</dbReference>
<comment type="caution">
    <text evidence="21">The sequence shown here is derived from an EMBL/GenBank/DDBJ whole genome shotgun (WGS) entry which is preliminary data.</text>
</comment>
<feature type="transmembrane region" description="Helical" evidence="17">
    <location>
        <begin position="233"/>
        <end position="259"/>
    </location>
</feature>
<feature type="domain" description="PTS EIIC type-1" evidence="20">
    <location>
        <begin position="115"/>
        <end position="454"/>
    </location>
</feature>
<dbReference type="Pfam" id="PF00358">
    <property type="entry name" value="PTS_EIIA_1"/>
    <property type="match status" value="1"/>
</dbReference>
<gene>
    <name evidence="21" type="primary">bglF_1</name>
    <name evidence="21" type="ORF">ikelab_01590</name>
</gene>
<keyword evidence="9 17" id="KW-1133">Transmembrane helix</keyword>
<keyword evidence="3" id="KW-1003">Cell membrane</keyword>
<dbReference type="Gene3D" id="2.70.70.10">
    <property type="entry name" value="Glucose Permease (Domain IIA)"/>
    <property type="match status" value="1"/>
</dbReference>
<evidence type="ECO:0000256" key="15">
    <source>
        <dbReference type="ARBA" id="ARBA00081008"/>
    </source>
</evidence>
<dbReference type="Pfam" id="PF02378">
    <property type="entry name" value="PTS_EIIC"/>
    <property type="match status" value="1"/>
</dbReference>
<keyword evidence="5" id="KW-0808">Transferase</keyword>
<feature type="domain" description="PTS EIIA type-1" evidence="18">
    <location>
        <begin position="484"/>
        <end position="588"/>
    </location>
</feature>
<proteinExistence type="predicted"/>
<evidence type="ECO:0000256" key="12">
    <source>
        <dbReference type="ARBA" id="ARBA00045139"/>
    </source>
</evidence>
<dbReference type="FunFam" id="2.70.70.10:FF:000001">
    <property type="entry name" value="PTS system glucose-specific IIA component"/>
    <property type="match status" value="1"/>
</dbReference>
<evidence type="ECO:0000256" key="7">
    <source>
        <dbReference type="ARBA" id="ARBA00022692"/>
    </source>
</evidence>
<keyword evidence="4" id="KW-0762">Sugar transport</keyword>
<feature type="transmembrane region" description="Helical" evidence="17">
    <location>
        <begin position="419"/>
        <end position="440"/>
    </location>
</feature>
<dbReference type="Gene3D" id="3.30.1360.60">
    <property type="entry name" value="Glucose permease domain IIB"/>
    <property type="match status" value="1"/>
</dbReference>
<sequence length="615" mass="67400">MKYQKFNERIIELVGGRENITVVVHCMTRLRFTLKDRDKAQTKTIQEMEGVIDVVSNNVAYQIIIGTHVNEVYKELVDMLGISGSEEAVVKEKKNFLKAMMDVVSESMTPILEPIICAGLLAAFLSIVSLTGIISPDSSTYQIFDSLRIAVFYFLPIFMAMSSAKRLGVSPYLAVALAATMLSSLINGAEHLNLFGINLPPITYSNSFIPILLAIWFMGYVTRFAKKIVPNTLQYFLTPLLIMVIMLPVTLLVFGPAGYYLGEGIIGFFNILMKYIGSWFVMTLYSAFQPFIILLGAGNFIMPIVASLIASNGYDPAFITSCTISDIAVGGAMLGYFIRTRNSKQKQLFGTVTMSAILGVTEPAIYGVFVKFRRPFIAVMIGGGLGGLFAGLTGVKAYSVAWGLFGLPSYIGKGDFTNLWLMIASVVISFTTAGVASYLLGIPSEDGAEEQVQTKKEEKRSNLKSSSLDSVIEGDLIQLSEVKDQAFSTGALGKGIAIIPNQNEIYSPVNGEITVVFPTKHALGIKGENGEEILIHIGIDTVELEGKFFNIEIEQGFKVEKGQKLGWVDFEQVKSEGFDTTTMIVITNTNDYLDIIPEKNKKVCNTDKMLNIVLS</sequence>
<dbReference type="GO" id="GO:0005886">
    <property type="term" value="C:plasma membrane"/>
    <property type="evidence" value="ECO:0007669"/>
    <property type="project" value="UniProtKB-SubCell"/>
</dbReference>
<keyword evidence="7 17" id="KW-0812">Transmembrane</keyword>
<accession>A0A6L2ZU25</accession>
<evidence type="ECO:0000259" key="18">
    <source>
        <dbReference type="PROSITE" id="PS51093"/>
    </source>
</evidence>
<comment type="catalytic activity">
    <reaction evidence="13">
        <text>N(pros)-phospho-L-histidyl-[protein](out) + sucrose = sucrose 6(G)-phosphate(in) + L-histidyl-[protein]</text>
        <dbReference type="Rhea" id="RHEA:49236"/>
        <dbReference type="Rhea" id="RHEA-COMP:9745"/>
        <dbReference type="Rhea" id="RHEA-COMP:9746"/>
        <dbReference type="ChEBI" id="CHEBI:17992"/>
        <dbReference type="ChEBI" id="CHEBI:29979"/>
        <dbReference type="ChEBI" id="CHEBI:64837"/>
        <dbReference type="ChEBI" id="CHEBI:91002"/>
        <dbReference type="EC" id="2.7.1.211"/>
    </reaction>
</comment>
<dbReference type="InterPro" id="IPR013013">
    <property type="entry name" value="PTS_EIIC_1"/>
</dbReference>
<feature type="transmembrane region" description="Helical" evidence="17">
    <location>
        <begin position="115"/>
        <end position="135"/>
    </location>
</feature>
<feature type="transmembrane region" description="Helical" evidence="17">
    <location>
        <begin position="375"/>
        <end position="398"/>
    </location>
</feature>
<dbReference type="SUPFAM" id="SSF55604">
    <property type="entry name" value="Glucose permease domain IIB"/>
    <property type="match status" value="1"/>
</dbReference>
<dbReference type="EMBL" id="BLXU01000001">
    <property type="protein sequence ID" value="GFO50884.1"/>
    <property type="molecule type" value="Genomic_DNA"/>
</dbReference>
<dbReference type="InterPro" id="IPR011297">
    <property type="entry name" value="PTS_IIABC_b_glu"/>
</dbReference>
<dbReference type="AlphaFoldDB" id="A0A6L2ZU25"/>
<dbReference type="GO" id="GO:0009401">
    <property type="term" value="P:phosphoenolpyruvate-dependent sugar phosphotransferase system"/>
    <property type="evidence" value="ECO:0007669"/>
    <property type="project" value="UniProtKB-KW"/>
</dbReference>
<keyword evidence="2" id="KW-0813">Transport</keyword>
<dbReference type="InterPro" id="IPR036878">
    <property type="entry name" value="Glu_permease_IIB"/>
</dbReference>
<dbReference type="GO" id="GO:0016301">
    <property type="term" value="F:kinase activity"/>
    <property type="evidence" value="ECO:0007669"/>
    <property type="project" value="UniProtKB-KW"/>
</dbReference>
<evidence type="ECO:0000259" key="20">
    <source>
        <dbReference type="PROSITE" id="PS51103"/>
    </source>
</evidence>
<name>A0A6L2ZU25_9LACT</name>
<dbReference type="PROSITE" id="PS51093">
    <property type="entry name" value="PTS_EIIA_TYPE_1"/>
    <property type="match status" value="1"/>
</dbReference>
<dbReference type="GO" id="GO:0008982">
    <property type="term" value="F:protein-N(PI)-phosphohistidine-sugar phosphotransferase activity"/>
    <property type="evidence" value="ECO:0007669"/>
    <property type="project" value="InterPro"/>
</dbReference>
<keyword evidence="8" id="KW-0418">Kinase</keyword>
<protein>
    <recommendedName>
        <fullName evidence="14">PTS system sucrose-specific EIIBCA component</fullName>
        <ecNumber evidence="11">2.7.1.211</ecNumber>
    </recommendedName>
    <alternativeName>
        <fullName evidence="15">EIIBCA-Scr</fullName>
    </alternativeName>
</protein>
<dbReference type="CDD" id="cd00212">
    <property type="entry name" value="PTS_IIB_glc"/>
    <property type="match status" value="1"/>
</dbReference>
<evidence type="ECO:0000256" key="8">
    <source>
        <dbReference type="ARBA" id="ARBA00022777"/>
    </source>
</evidence>
<reference evidence="21 22" key="1">
    <citation type="submission" date="2020-06" db="EMBL/GenBank/DDBJ databases">
        <title>Draft genome sequence of Lactic acid bacteria from Okinawan-style tofu.</title>
        <authorList>
            <person name="Takara I."/>
            <person name="Ikematsu S."/>
        </authorList>
    </citation>
    <scope>NUCLEOTIDE SEQUENCE [LARGE SCALE GENOMIC DNA]</scope>
    <source>
        <strain evidence="22">lg38</strain>
    </source>
</reference>
<keyword evidence="10 17" id="KW-0472">Membrane</keyword>
<dbReference type="GO" id="GO:0090589">
    <property type="term" value="F:protein-phosphocysteine-trehalose phosphotransferase system transporter activity"/>
    <property type="evidence" value="ECO:0007669"/>
    <property type="project" value="TreeGrafter"/>
</dbReference>
<evidence type="ECO:0000256" key="1">
    <source>
        <dbReference type="ARBA" id="ARBA00004651"/>
    </source>
</evidence>
<dbReference type="GO" id="GO:0015771">
    <property type="term" value="P:trehalose transport"/>
    <property type="evidence" value="ECO:0007669"/>
    <property type="project" value="TreeGrafter"/>
</dbReference>
<dbReference type="NCBIfam" id="TIGR00830">
    <property type="entry name" value="PTBA"/>
    <property type="match status" value="1"/>
</dbReference>
<evidence type="ECO:0000259" key="19">
    <source>
        <dbReference type="PROSITE" id="PS51098"/>
    </source>
</evidence>
<dbReference type="InterPro" id="IPR001127">
    <property type="entry name" value="PTS_EIIA_1_perm"/>
</dbReference>
<dbReference type="PANTHER" id="PTHR30175">
    <property type="entry name" value="PHOSPHOTRANSFERASE SYSTEM TRANSPORT PROTEIN"/>
    <property type="match status" value="1"/>
</dbReference>
<dbReference type="SUPFAM" id="SSF51261">
    <property type="entry name" value="Duplicated hybrid motif"/>
    <property type="match status" value="1"/>
</dbReference>
<evidence type="ECO:0000256" key="2">
    <source>
        <dbReference type="ARBA" id="ARBA00022448"/>
    </source>
</evidence>
<evidence type="ECO:0000313" key="22">
    <source>
        <dbReference type="Proteomes" id="UP000504756"/>
    </source>
</evidence>
<keyword evidence="6" id="KW-0598">Phosphotransferase system</keyword>
<evidence type="ECO:0000256" key="9">
    <source>
        <dbReference type="ARBA" id="ARBA00022989"/>
    </source>
</evidence>
<feature type="transmembrane region" description="Helical" evidence="17">
    <location>
        <begin position="348"/>
        <end position="369"/>
    </location>
</feature>
<evidence type="ECO:0000256" key="14">
    <source>
        <dbReference type="ARBA" id="ARBA00074554"/>
    </source>
</evidence>
<dbReference type="InterPro" id="IPR001996">
    <property type="entry name" value="PTS_IIB_1"/>
</dbReference>
<dbReference type="PROSITE" id="PS01035">
    <property type="entry name" value="PTS_EIIB_TYPE_1_CYS"/>
    <property type="match status" value="1"/>
</dbReference>
<feature type="transmembrane region" description="Helical" evidence="17">
    <location>
        <begin position="172"/>
        <end position="189"/>
    </location>
</feature>
<evidence type="ECO:0000313" key="21">
    <source>
        <dbReference type="EMBL" id="GFO50884.1"/>
    </source>
</evidence>
<dbReference type="PROSITE" id="PS51103">
    <property type="entry name" value="PTS_EIIC_TYPE_1"/>
    <property type="match status" value="1"/>
</dbReference>
<evidence type="ECO:0000256" key="10">
    <source>
        <dbReference type="ARBA" id="ARBA00023136"/>
    </source>
</evidence>
<organism evidence="21 22">
    <name type="scientific">Lactococcus garvieae</name>
    <dbReference type="NCBI Taxonomy" id="1363"/>
    <lineage>
        <taxon>Bacteria</taxon>
        <taxon>Bacillati</taxon>
        <taxon>Bacillota</taxon>
        <taxon>Bacilli</taxon>
        <taxon>Lactobacillales</taxon>
        <taxon>Streptococcaceae</taxon>
        <taxon>Lactococcus</taxon>
    </lineage>
</organism>
<feature type="transmembrane region" description="Helical" evidence="17">
    <location>
        <begin position="141"/>
        <end position="160"/>
    </location>
</feature>
<comment type="function">
    <text evidence="12">The phosphoenolpyruvate-dependent sugar phosphotransferase system (sugar PTS), a major carbohydrate active transport system, catalyzes the phosphorylation of incoming sugar substrates concomitantly with their translocation across the cell membrane. This system is involved in sucrose transport.</text>
</comment>
<dbReference type="InterPro" id="IPR050558">
    <property type="entry name" value="PTS_Sugar-Specific_Components"/>
</dbReference>
<evidence type="ECO:0000256" key="4">
    <source>
        <dbReference type="ARBA" id="ARBA00022597"/>
    </source>
</evidence>
<dbReference type="NCBIfam" id="TIGR01995">
    <property type="entry name" value="PTS-II-ABC-beta"/>
    <property type="match status" value="1"/>
</dbReference>
<dbReference type="PROSITE" id="PS51098">
    <property type="entry name" value="PTS_EIIB_TYPE_1"/>
    <property type="match status" value="1"/>
</dbReference>
<dbReference type="FunFam" id="3.30.1360.60:FF:000001">
    <property type="entry name" value="PTS system glucose-specific IIBC component PtsG"/>
    <property type="match status" value="1"/>
</dbReference>
<dbReference type="Proteomes" id="UP000504756">
    <property type="component" value="Unassembled WGS sequence"/>
</dbReference>
<evidence type="ECO:0000256" key="13">
    <source>
        <dbReference type="ARBA" id="ARBA00048931"/>
    </source>
</evidence>
<feature type="transmembrane region" description="Helical" evidence="17">
    <location>
        <begin position="317"/>
        <end position="336"/>
    </location>
</feature>
<comment type="subcellular location">
    <subcellularLocation>
        <location evidence="1">Cell membrane</location>
        <topology evidence="1">Multi-pass membrane protein</topology>
    </subcellularLocation>
</comment>
<evidence type="ECO:0000256" key="3">
    <source>
        <dbReference type="ARBA" id="ARBA00022475"/>
    </source>
</evidence>